<evidence type="ECO:0000256" key="2">
    <source>
        <dbReference type="ARBA" id="ARBA00023315"/>
    </source>
</evidence>
<evidence type="ECO:0000259" key="3">
    <source>
        <dbReference type="PROSITE" id="PS51186"/>
    </source>
</evidence>
<evidence type="ECO:0000313" key="5">
    <source>
        <dbReference type="Proteomes" id="UP000238836"/>
    </source>
</evidence>
<dbReference type="PANTHER" id="PTHR43877">
    <property type="entry name" value="AMINOALKYLPHOSPHONATE N-ACETYLTRANSFERASE-RELATED-RELATED"/>
    <property type="match status" value="1"/>
</dbReference>
<dbReference type="InterPro" id="IPR000182">
    <property type="entry name" value="GNAT_dom"/>
</dbReference>
<accession>A0ABX5EMP6</accession>
<evidence type="ECO:0000256" key="1">
    <source>
        <dbReference type="ARBA" id="ARBA00022679"/>
    </source>
</evidence>
<proteinExistence type="predicted"/>
<dbReference type="PROSITE" id="PS51186">
    <property type="entry name" value="GNAT"/>
    <property type="match status" value="1"/>
</dbReference>
<dbReference type="Gene3D" id="3.40.630.30">
    <property type="match status" value="1"/>
</dbReference>
<dbReference type="Proteomes" id="UP000238836">
    <property type="component" value="Unassembled WGS sequence"/>
</dbReference>
<dbReference type="CDD" id="cd04301">
    <property type="entry name" value="NAT_SF"/>
    <property type="match status" value="1"/>
</dbReference>
<dbReference type="SUPFAM" id="SSF55729">
    <property type="entry name" value="Acyl-CoA N-acyltransferases (Nat)"/>
    <property type="match status" value="1"/>
</dbReference>
<protein>
    <submittedName>
        <fullName evidence="4">Ribosomal protein S18 acetylase RimI-like enzyme</fullName>
    </submittedName>
</protein>
<keyword evidence="5" id="KW-1185">Reference proteome</keyword>
<dbReference type="InterPro" id="IPR016181">
    <property type="entry name" value="Acyl_CoA_acyltransferase"/>
</dbReference>
<dbReference type="EMBL" id="PVTZ01000008">
    <property type="protein sequence ID" value="PRZ13586.1"/>
    <property type="molecule type" value="Genomic_DNA"/>
</dbReference>
<name>A0ABX5EMP6_9BACL</name>
<evidence type="ECO:0000313" key="4">
    <source>
        <dbReference type="EMBL" id="PRZ13586.1"/>
    </source>
</evidence>
<dbReference type="RefSeq" id="WP_181352991.1">
    <property type="nucleotide sequence ID" value="NZ_PVTZ01000008.1"/>
</dbReference>
<comment type="caution">
    <text evidence="4">The sequence shown here is derived from an EMBL/GenBank/DDBJ whole genome shotgun (WGS) entry which is preliminary data.</text>
</comment>
<feature type="domain" description="N-acetyltransferase" evidence="3">
    <location>
        <begin position="1"/>
        <end position="165"/>
    </location>
</feature>
<gene>
    <name evidence="4" type="ORF">CLV36_10883</name>
</gene>
<reference evidence="4 5" key="1">
    <citation type="submission" date="2018-03" db="EMBL/GenBank/DDBJ databases">
        <title>Genomic Encyclopedia of Archaeal and Bacterial Type Strains, Phase II (KMG-II): from individual species to whole genera.</title>
        <authorList>
            <person name="Goeker M."/>
        </authorList>
    </citation>
    <scope>NUCLEOTIDE SEQUENCE [LARGE SCALE GENOMIC DNA]</scope>
    <source>
        <strain evidence="4 5">RHA1</strain>
    </source>
</reference>
<organism evidence="4 5">
    <name type="scientific">Laceyella sediminis</name>
    <dbReference type="NCBI Taxonomy" id="573074"/>
    <lineage>
        <taxon>Bacteria</taxon>
        <taxon>Bacillati</taxon>
        <taxon>Bacillota</taxon>
        <taxon>Bacilli</taxon>
        <taxon>Bacillales</taxon>
        <taxon>Thermoactinomycetaceae</taxon>
        <taxon>Laceyella</taxon>
    </lineage>
</organism>
<dbReference type="InterPro" id="IPR050832">
    <property type="entry name" value="Bact_Acetyltransf"/>
</dbReference>
<sequence length="165" mass="19386">MNIRPIADADLLEVQRVAQVTWLHTYKEIYPEKAILAFLSQAYSLDRLRDLLRTDSNKLRRLFYVVADEDCIVGYGELVERGYAEYELTRIYLLPAFQGKGIGKRLLNQLINDVFPLCRLIAWVEKENGGGRSFYESMQFHVEEEIEDNFFGTVTHLLKYVRDWE</sequence>
<keyword evidence="2" id="KW-0012">Acyltransferase</keyword>
<keyword evidence="1" id="KW-0808">Transferase</keyword>
<dbReference type="Pfam" id="PF00583">
    <property type="entry name" value="Acetyltransf_1"/>
    <property type="match status" value="1"/>
</dbReference>